<reference evidence="4" key="1">
    <citation type="submission" date="2020-10" db="EMBL/GenBank/DDBJ databases">
        <authorList>
            <person name="Gilroy R."/>
        </authorList>
    </citation>
    <scope>NUCLEOTIDE SEQUENCE</scope>
    <source>
        <strain evidence="4">ChiSjej5B23-6657</strain>
    </source>
</reference>
<feature type="domain" description="Beta-Casp" evidence="3">
    <location>
        <begin position="250"/>
        <end position="379"/>
    </location>
</feature>
<dbReference type="SMART" id="SM01027">
    <property type="entry name" value="Beta-Casp"/>
    <property type="match status" value="1"/>
</dbReference>
<dbReference type="Pfam" id="PF10996">
    <property type="entry name" value="Beta-Casp"/>
    <property type="match status" value="1"/>
</dbReference>
<keyword evidence="1" id="KW-0378">Hydrolase</keyword>
<gene>
    <name evidence="4" type="ORF">IAA55_02535</name>
</gene>
<dbReference type="SUPFAM" id="SSF56281">
    <property type="entry name" value="Metallo-hydrolase/oxidoreductase"/>
    <property type="match status" value="1"/>
</dbReference>
<dbReference type="GO" id="GO:0004521">
    <property type="term" value="F:RNA endonuclease activity"/>
    <property type="evidence" value="ECO:0007669"/>
    <property type="project" value="TreeGrafter"/>
</dbReference>
<dbReference type="InterPro" id="IPR001279">
    <property type="entry name" value="Metallo-B-lactamas"/>
</dbReference>
<dbReference type="Gene3D" id="3.60.15.10">
    <property type="entry name" value="Ribonuclease Z/Hydroxyacylglutathione hydrolase-like"/>
    <property type="match status" value="1"/>
</dbReference>
<dbReference type="CDD" id="cd16295">
    <property type="entry name" value="TTHA0252-CPSF-like_MBL-fold"/>
    <property type="match status" value="1"/>
</dbReference>
<evidence type="ECO:0000256" key="1">
    <source>
        <dbReference type="ARBA" id="ARBA00022801"/>
    </source>
</evidence>
<dbReference type="InterPro" id="IPR050698">
    <property type="entry name" value="MBL"/>
</dbReference>
<feature type="domain" description="Metallo-beta-lactamase" evidence="2">
    <location>
        <begin position="13"/>
        <end position="226"/>
    </location>
</feature>
<dbReference type="PANTHER" id="PTHR11203:SF37">
    <property type="entry name" value="INTEGRATOR COMPLEX SUBUNIT 11"/>
    <property type="match status" value="1"/>
</dbReference>
<dbReference type="Pfam" id="PF07521">
    <property type="entry name" value="RMMBL"/>
    <property type="match status" value="1"/>
</dbReference>
<evidence type="ECO:0000259" key="3">
    <source>
        <dbReference type="SMART" id="SM01027"/>
    </source>
</evidence>
<dbReference type="InterPro" id="IPR036866">
    <property type="entry name" value="RibonucZ/Hydroxyglut_hydro"/>
</dbReference>
<proteinExistence type="predicted"/>
<evidence type="ECO:0000259" key="2">
    <source>
        <dbReference type="SMART" id="SM00849"/>
    </source>
</evidence>
<dbReference type="Proteomes" id="UP000823912">
    <property type="component" value="Unassembled WGS sequence"/>
</dbReference>
<evidence type="ECO:0000313" key="4">
    <source>
        <dbReference type="EMBL" id="HIR70140.1"/>
    </source>
</evidence>
<sequence>MRIEFIGAAHEVTGSCHYVTVGEKHFLVDCGMEQGPDIYENQQMPVPASEIDYVFVTHAHIDHSGLLPLIYSHGFRGQIFATEATAELCNIMLKDSAHIQMSEAEWKNRKARRAGKPQVEPLYSMEDAQGVLDLFVPCEYHKKIRVCDGIEIRFVDAGHLLGSSSIEVWLTEEGQERKIVFSGDVGHGNKPLLKAPEYVDEADYVLIESTYGDRIHAAPPDFAKALAKIVQSTFQSGGNLVIPAFSVGRTQEMLYFFRRIKEEHLLTGFDGFEVYMDSPLAVEATNIFHENVSECYDDEAKELIAAGKNPIQFPGLKVAVTSEESKMINLDMKPKVIISASGMCEAGRIRHHLKHNLWRPECTVLFVGYQVPGTLGAHLLGGAKEVKLFGETVKVAARIENLPGISGHGDKNELTRWIGALKRPPKKIFVVHGEDQVCDSFAAHLAETFGYDTTAPYSGDVYDLLTGERIREGSRELRRKAKPAGKASSNVMARLLAAVDRLAKVAREAEGMPNKDLAKFADQISALADKWARRKD</sequence>
<protein>
    <submittedName>
        <fullName evidence="4">MBL fold metallo-hydrolase</fullName>
    </submittedName>
</protein>
<dbReference type="SMART" id="SM00849">
    <property type="entry name" value="Lactamase_B"/>
    <property type="match status" value="1"/>
</dbReference>
<dbReference type="Gene3D" id="3.40.50.10890">
    <property type="match status" value="1"/>
</dbReference>
<comment type="caution">
    <text evidence="4">The sequence shown here is derived from an EMBL/GenBank/DDBJ whole genome shotgun (WGS) entry which is preliminary data.</text>
</comment>
<dbReference type="PANTHER" id="PTHR11203">
    <property type="entry name" value="CLEAVAGE AND POLYADENYLATION SPECIFICITY FACTOR FAMILY MEMBER"/>
    <property type="match status" value="1"/>
</dbReference>
<reference evidence="4" key="2">
    <citation type="journal article" date="2021" name="PeerJ">
        <title>Extensive microbial diversity within the chicken gut microbiome revealed by metagenomics and culture.</title>
        <authorList>
            <person name="Gilroy R."/>
            <person name="Ravi A."/>
            <person name="Getino M."/>
            <person name="Pursley I."/>
            <person name="Horton D.L."/>
            <person name="Alikhan N.F."/>
            <person name="Baker D."/>
            <person name="Gharbi K."/>
            <person name="Hall N."/>
            <person name="Watson M."/>
            <person name="Adriaenssens E.M."/>
            <person name="Foster-Nyarko E."/>
            <person name="Jarju S."/>
            <person name="Secka A."/>
            <person name="Antonio M."/>
            <person name="Oren A."/>
            <person name="Chaudhuri R.R."/>
            <person name="La Ragione R."/>
            <person name="Hildebrand F."/>
            <person name="Pallen M.J."/>
        </authorList>
    </citation>
    <scope>NUCLEOTIDE SEQUENCE</scope>
    <source>
        <strain evidence="4">ChiSjej5B23-6657</strain>
    </source>
</reference>
<dbReference type="Pfam" id="PF00753">
    <property type="entry name" value="Lactamase_B"/>
    <property type="match status" value="1"/>
</dbReference>
<dbReference type="GO" id="GO:0016787">
    <property type="term" value="F:hydrolase activity"/>
    <property type="evidence" value="ECO:0007669"/>
    <property type="project" value="UniProtKB-KW"/>
</dbReference>
<dbReference type="InterPro" id="IPR011108">
    <property type="entry name" value="RMMBL"/>
</dbReference>
<name>A0A9D1E887_9FIRM</name>
<dbReference type="AlphaFoldDB" id="A0A9D1E887"/>
<evidence type="ECO:0000313" key="5">
    <source>
        <dbReference type="Proteomes" id="UP000823912"/>
    </source>
</evidence>
<organism evidence="4 5">
    <name type="scientific">Candidatus Pullilachnospira gallistercoris</name>
    <dbReference type="NCBI Taxonomy" id="2840911"/>
    <lineage>
        <taxon>Bacteria</taxon>
        <taxon>Bacillati</taxon>
        <taxon>Bacillota</taxon>
        <taxon>Clostridia</taxon>
        <taxon>Lachnospirales</taxon>
        <taxon>Lachnospiraceae</taxon>
        <taxon>Lachnospiraceae incertae sedis</taxon>
        <taxon>Candidatus Pullilachnospira</taxon>
    </lineage>
</organism>
<dbReference type="InterPro" id="IPR022712">
    <property type="entry name" value="Beta_Casp"/>
</dbReference>
<dbReference type="EMBL" id="DVHM01000041">
    <property type="protein sequence ID" value="HIR70140.1"/>
    <property type="molecule type" value="Genomic_DNA"/>
</dbReference>
<accession>A0A9D1E887</accession>